<evidence type="ECO:0000313" key="8">
    <source>
        <dbReference type="Proteomes" id="UP000037069"/>
    </source>
</evidence>
<feature type="domain" description="Major facilitator superfamily (MFS) profile" evidence="6">
    <location>
        <begin position="60"/>
        <end position="508"/>
    </location>
</feature>
<feature type="transmembrane region" description="Helical" evidence="5">
    <location>
        <begin position="915"/>
        <end position="933"/>
    </location>
</feature>
<feature type="transmembrane region" description="Helical" evidence="5">
    <location>
        <begin position="600"/>
        <end position="623"/>
    </location>
</feature>
<feature type="transmembrane region" description="Helical" evidence="5">
    <location>
        <begin position="452"/>
        <end position="478"/>
    </location>
</feature>
<feature type="transmembrane region" description="Helical" evidence="5">
    <location>
        <begin position="484"/>
        <end position="505"/>
    </location>
</feature>
<feature type="transmembrane region" description="Helical" evidence="5">
    <location>
        <begin position="733"/>
        <end position="753"/>
    </location>
</feature>
<feature type="transmembrane region" description="Helical" evidence="5">
    <location>
        <begin position="155"/>
        <end position="173"/>
    </location>
</feature>
<comment type="caution">
    <text evidence="7">The sequence shown here is derived from an EMBL/GenBank/DDBJ whole genome shotgun (WGS) entry which is preliminary data.</text>
</comment>
<evidence type="ECO:0000256" key="2">
    <source>
        <dbReference type="ARBA" id="ARBA00022692"/>
    </source>
</evidence>
<feature type="transmembrane region" description="Helical" evidence="5">
    <location>
        <begin position="665"/>
        <end position="692"/>
    </location>
</feature>
<sequence length="998" mass="113506">MLSTLDNENPNEESTLLAKFRRRNTDSVSTTASESLLNGIDMSTDTEFRWRWHTIRFYLVELMVLILVFAYNLSATILKNRIIFQTCTVVFDYNTTDCQKLSTRNTSHYIVDIEEKVQPYVARLFMTSSVIQSIVPAFCGTYVGAWSDRFGRKPLLIASFSGYFLFYAITSIISHFSDTGDVSPWYYLLASLPLSLLGDSVTYSIATLCYISDVSTTEERPYRMVFYEAVIYIGLMTGSFTSGYIYRDYTSSTLIFSISALCLLFATLFIIFVIPESLQVQSTGNNDEGNPLVEEQNLKNLFDIKNLKDMYKTCFKFREYETRTVILLIVSTLVICAFVVDGSVTVFYLFIREKFHWNIREYTTYETLSILVPVLGNIFGIWLLRKVIRIPLLNLAIVGLLSNVCNCLMKGFAAINWQLYLAILLGALKSIVNPMLRTVLTKILPSNELGKIFSFISALNAFVPFIASPLYTIVYGFTLKSFSGFFNILSANFYLLAIGLILVVIRKKQKYISYYESSARSMWRQIQQYQWGKFFHMFYIEPIVFILVFSHSLSGTIMRNEVIYQACTTIFHYNESDCLQLGTKNVTGYLQEIETEIQPYVANLFMIRTLLESIVPAICGVFIGSWSDHYGRKPLLLVSMIGFSCTYVIAAVICELSRYYPVNPWYYILAVIPHSILGGNCVFSVAAFCFISDVTDTKTRPYRMISLEAFLSVGLMVGSLLSSFVYAATSATFTFSLSGILMCLATAYIALYVPESLKFKSKESESNEVKTCCNELTMKCTILSNPLELKPSYNEHEKKNIDNDNFRDVDLRRDGEEVSKVVKNCSSEKKNNDGYEATVEPKTPGLFSYRHVKDMWITCFKTRPYYDRSIILLVTGTMFLAIFVLDGAMTVFYLFVREKFQWTIREFTFYETISHVTSVFHLSVVTLTLIAFLSDIIRSVIQGIATEPWHLYVGIAAGALKAVGGPMCRTIVSNIVPATDLDLFCALNLITENIMVKY</sequence>
<keyword evidence="8" id="KW-1185">Reference proteome</keyword>
<dbReference type="GO" id="GO:0016020">
    <property type="term" value="C:membrane"/>
    <property type="evidence" value="ECO:0007669"/>
    <property type="project" value="UniProtKB-SubCell"/>
</dbReference>
<dbReference type="PANTHER" id="PTHR23507:SF39">
    <property type="entry name" value="GH23453P-RELATED"/>
    <property type="match status" value="1"/>
</dbReference>
<evidence type="ECO:0000256" key="1">
    <source>
        <dbReference type="ARBA" id="ARBA00004141"/>
    </source>
</evidence>
<organism evidence="7 8">
    <name type="scientific">Lucilia cuprina</name>
    <name type="common">Green bottle fly</name>
    <name type="synonym">Australian sheep blowfly</name>
    <dbReference type="NCBI Taxonomy" id="7375"/>
    <lineage>
        <taxon>Eukaryota</taxon>
        <taxon>Metazoa</taxon>
        <taxon>Ecdysozoa</taxon>
        <taxon>Arthropoda</taxon>
        <taxon>Hexapoda</taxon>
        <taxon>Insecta</taxon>
        <taxon>Pterygota</taxon>
        <taxon>Neoptera</taxon>
        <taxon>Endopterygota</taxon>
        <taxon>Diptera</taxon>
        <taxon>Brachycera</taxon>
        <taxon>Muscomorpha</taxon>
        <taxon>Oestroidea</taxon>
        <taxon>Calliphoridae</taxon>
        <taxon>Luciliinae</taxon>
        <taxon>Lucilia</taxon>
    </lineage>
</organism>
<evidence type="ECO:0000259" key="6">
    <source>
        <dbReference type="PROSITE" id="PS50850"/>
    </source>
</evidence>
<feature type="transmembrane region" description="Helical" evidence="5">
    <location>
        <begin position="870"/>
        <end position="895"/>
    </location>
</feature>
<dbReference type="InterPro" id="IPR005829">
    <property type="entry name" value="Sugar_transporter_CS"/>
</dbReference>
<feature type="transmembrane region" description="Helical" evidence="5">
    <location>
        <begin position="325"/>
        <end position="351"/>
    </location>
</feature>
<evidence type="ECO:0000256" key="5">
    <source>
        <dbReference type="SAM" id="Phobius"/>
    </source>
</evidence>
<feature type="transmembrane region" description="Helical" evidence="5">
    <location>
        <begin position="704"/>
        <end position="727"/>
    </location>
</feature>
<comment type="subcellular location">
    <subcellularLocation>
        <location evidence="1">Membrane</location>
        <topology evidence="1">Multi-pass membrane protein</topology>
    </subcellularLocation>
</comment>
<feature type="transmembrane region" description="Helical" evidence="5">
    <location>
        <begin position="635"/>
        <end position="653"/>
    </location>
</feature>
<keyword evidence="2 5" id="KW-0812">Transmembrane</keyword>
<proteinExistence type="predicted"/>
<dbReference type="EMBL" id="JRES01000440">
    <property type="protein sequence ID" value="KNC31141.1"/>
    <property type="molecule type" value="Genomic_DNA"/>
</dbReference>
<feature type="transmembrane region" description="Helical" evidence="5">
    <location>
        <begin position="363"/>
        <end position="384"/>
    </location>
</feature>
<keyword evidence="3 5" id="KW-1133">Transmembrane helix</keyword>
<dbReference type="Proteomes" id="UP000037069">
    <property type="component" value="Unassembled WGS sequence"/>
</dbReference>
<evidence type="ECO:0000256" key="4">
    <source>
        <dbReference type="ARBA" id="ARBA00023136"/>
    </source>
</evidence>
<dbReference type="InterPro" id="IPR011701">
    <property type="entry name" value="MFS"/>
</dbReference>
<feature type="transmembrane region" description="Helical" evidence="5">
    <location>
        <begin position="185"/>
        <end position="212"/>
    </location>
</feature>
<feature type="transmembrane region" description="Helical" evidence="5">
    <location>
        <begin position="55"/>
        <end position="73"/>
    </location>
</feature>
<evidence type="ECO:0000313" key="7">
    <source>
        <dbReference type="EMBL" id="KNC31141.1"/>
    </source>
</evidence>
<dbReference type="AlphaFoldDB" id="A0A0L0CFW9"/>
<dbReference type="OMA" id="YEATDSY"/>
<protein>
    <recommendedName>
        <fullName evidence="6">Major facilitator superfamily (MFS) profile domain-containing protein</fullName>
    </recommendedName>
</protein>
<dbReference type="PROSITE" id="PS50850">
    <property type="entry name" value="MFS"/>
    <property type="match status" value="1"/>
</dbReference>
<dbReference type="InterPro" id="IPR036259">
    <property type="entry name" value="MFS_trans_sf"/>
</dbReference>
<reference evidence="7 8" key="1">
    <citation type="journal article" date="2015" name="Nat. Commun.">
        <title>Lucilia cuprina genome unlocks parasitic fly biology to underpin future interventions.</title>
        <authorList>
            <person name="Anstead C.A."/>
            <person name="Korhonen P.K."/>
            <person name="Young N.D."/>
            <person name="Hall R.S."/>
            <person name="Jex A.R."/>
            <person name="Murali S.C."/>
            <person name="Hughes D.S."/>
            <person name="Lee S.F."/>
            <person name="Perry T."/>
            <person name="Stroehlein A.J."/>
            <person name="Ansell B.R."/>
            <person name="Breugelmans B."/>
            <person name="Hofmann A."/>
            <person name="Qu J."/>
            <person name="Dugan S."/>
            <person name="Lee S.L."/>
            <person name="Chao H."/>
            <person name="Dinh H."/>
            <person name="Han Y."/>
            <person name="Doddapaneni H.V."/>
            <person name="Worley K.C."/>
            <person name="Muzny D.M."/>
            <person name="Ioannidis P."/>
            <person name="Waterhouse R.M."/>
            <person name="Zdobnov E.M."/>
            <person name="James P.J."/>
            <person name="Bagnall N.H."/>
            <person name="Kotze A.C."/>
            <person name="Gibbs R.A."/>
            <person name="Richards S."/>
            <person name="Batterham P."/>
            <person name="Gasser R.B."/>
        </authorList>
    </citation>
    <scope>NUCLEOTIDE SEQUENCE [LARGE SCALE GENOMIC DNA]</scope>
    <source>
        <strain evidence="7 8">LS</strain>
        <tissue evidence="7">Full body</tissue>
    </source>
</reference>
<name>A0A0L0CFW9_LUCCU</name>
<dbReference type="Pfam" id="PF07690">
    <property type="entry name" value="MFS_1"/>
    <property type="match status" value="2"/>
</dbReference>
<feature type="transmembrane region" description="Helical" evidence="5">
    <location>
        <begin position="419"/>
        <end position="440"/>
    </location>
</feature>
<dbReference type="GO" id="GO:0022857">
    <property type="term" value="F:transmembrane transporter activity"/>
    <property type="evidence" value="ECO:0007669"/>
    <property type="project" value="InterPro"/>
</dbReference>
<feature type="transmembrane region" description="Helical" evidence="5">
    <location>
        <begin position="224"/>
        <end position="246"/>
    </location>
</feature>
<keyword evidence="4 5" id="KW-0472">Membrane</keyword>
<dbReference type="InterPro" id="IPR020846">
    <property type="entry name" value="MFS_dom"/>
</dbReference>
<feature type="transmembrane region" description="Helical" evidence="5">
    <location>
        <begin position="252"/>
        <end position="274"/>
    </location>
</feature>
<dbReference type="OrthoDB" id="430300at2759"/>
<gene>
    <name evidence="7" type="ORF">FF38_13961</name>
</gene>
<accession>A0A0L0CFW9</accession>
<evidence type="ECO:0000256" key="3">
    <source>
        <dbReference type="ARBA" id="ARBA00022989"/>
    </source>
</evidence>
<dbReference type="PROSITE" id="PS00216">
    <property type="entry name" value="SUGAR_TRANSPORT_1"/>
    <property type="match status" value="1"/>
</dbReference>
<feature type="transmembrane region" description="Helical" evidence="5">
    <location>
        <begin position="534"/>
        <end position="553"/>
    </location>
</feature>
<dbReference type="PANTHER" id="PTHR23507">
    <property type="entry name" value="ZGC:174356"/>
    <property type="match status" value="1"/>
</dbReference>
<dbReference type="SUPFAM" id="SSF103473">
    <property type="entry name" value="MFS general substrate transporter"/>
    <property type="match status" value="2"/>
</dbReference>
<dbReference type="STRING" id="7375.A0A0L0CFW9"/>
<feature type="transmembrane region" description="Helical" evidence="5">
    <location>
        <begin position="391"/>
        <end position="413"/>
    </location>
</feature>
<dbReference type="Gene3D" id="1.20.1250.20">
    <property type="entry name" value="MFS general substrate transporter like domains"/>
    <property type="match status" value="2"/>
</dbReference>